<sequence length="109" mass="12500">MFPSKSTQSFIVQQTEIHVTSSARITSKSLPERMEVDKNYSENAPTQINFYSPTTILMRQREEQSNTVQGNEEIPPPEANFNLAGLSRKEEKYLDLIHIATAREQICRL</sequence>
<reference evidence="1 2" key="1">
    <citation type="journal article" date="2019" name="Sci. Rep.">
        <title>Orb-weaving spider Araneus ventricosus genome elucidates the spidroin gene catalogue.</title>
        <authorList>
            <person name="Kono N."/>
            <person name="Nakamura H."/>
            <person name="Ohtoshi R."/>
            <person name="Moran D.A.P."/>
            <person name="Shinohara A."/>
            <person name="Yoshida Y."/>
            <person name="Fujiwara M."/>
            <person name="Mori M."/>
            <person name="Tomita M."/>
            <person name="Arakawa K."/>
        </authorList>
    </citation>
    <scope>NUCLEOTIDE SEQUENCE [LARGE SCALE GENOMIC DNA]</scope>
</reference>
<gene>
    <name evidence="1" type="ORF">AVEN_248672_1</name>
</gene>
<proteinExistence type="predicted"/>
<dbReference type="EMBL" id="BGPR01000132">
    <property type="protein sequence ID" value="GBL97731.1"/>
    <property type="molecule type" value="Genomic_DNA"/>
</dbReference>
<organism evidence="1 2">
    <name type="scientific">Araneus ventricosus</name>
    <name type="common">Orbweaver spider</name>
    <name type="synonym">Epeira ventricosa</name>
    <dbReference type="NCBI Taxonomy" id="182803"/>
    <lineage>
        <taxon>Eukaryota</taxon>
        <taxon>Metazoa</taxon>
        <taxon>Ecdysozoa</taxon>
        <taxon>Arthropoda</taxon>
        <taxon>Chelicerata</taxon>
        <taxon>Arachnida</taxon>
        <taxon>Araneae</taxon>
        <taxon>Araneomorphae</taxon>
        <taxon>Entelegynae</taxon>
        <taxon>Araneoidea</taxon>
        <taxon>Araneidae</taxon>
        <taxon>Araneus</taxon>
    </lineage>
</organism>
<accession>A0A4Y2BZS0</accession>
<evidence type="ECO:0000313" key="1">
    <source>
        <dbReference type="EMBL" id="GBL97731.1"/>
    </source>
</evidence>
<dbReference type="Proteomes" id="UP000499080">
    <property type="component" value="Unassembled WGS sequence"/>
</dbReference>
<evidence type="ECO:0000313" key="2">
    <source>
        <dbReference type="Proteomes" id="UP000499080"/>
    </source>
</evidence>
<protein>
    <submittedName>
        <fullName evidence="1">Uncharacterized protein</fullName>
    </submittedName>
</protein>
<dbReference type="AlphaFoldDB" id="A0A4Y2BZS0"/>
<keyword evidence="2" id="KW-1185">Reference proteome</keyword>
<comment type="caution">
    <text evidence="1">The sequence shown here is derived from an EMBL/GenBank/DDBJ whole genome shotgun (WGS) entry which is preliminary data.</text>
</comment>
<name>A0A4Y2BZS0_ARAVE</name>